<dbReference type="InterPro" id="IPR017853">
    <property type="entry name" value="GH"/>
</dbReference>
<feature type="domain" description="DUF4982" evidence="4">
    <location>
        <begin position="389"/>
        <end position="434"/>
    </location>
</feature>
<proteinExistence type="inferred from homology"/>
<evidence type="ECO:0000259" key="4">
    <source>
        <dbReference type="Pfam" id="PF16355"/>
    </source>
</evidence>
<gene>
    <name evidence="5" type="ORF">H9785_06305</name>
</gene>
<dbReference type="Proteomes" id="UP000823860">
    <property type="component" value="Unassembled WGS sequence"/>
</dbReference>
<feature type="domain" description="Glycoside hydrolase family 2 immunoglobulin-like beta-sandwich" evidence="2">
    <location>
        <begin position="14"/>
        <end position="70"/>
    </location>
</feature>
<evidence type="ECO:0000256" key="1">
    <source>
        <dbReference type="ARBA" id="ARBA00007401"/>
    </source>
</evidence>
<dbReference type="PANTHER" id="PTHR42732">
    <property type="entry name" value="BETA-GALACTOSIDASE"/>
    <property type="match status" value="1"/>
</dbReference>
<dbReference type="SUPFAM" id="SSF49303">
    <property type="entry name" value="beta-Galactosidase/glucuronidase domain"/>
    <property type="match status" value="1"/>
</dbReference>
<dbReference type="PRINTS" id="PR00132">
    <property type="entry name" value="GLHYDRLASE2"/>
</dbReference>
<evidence type="ECO:0000313" key="6">
    <source>
        <dbReference type="Proteomes" id="UP000823860"/>
    </source>
</evidence>
<name>A0A9D2HQI8_9BACE</name>
<dbReference type="InterPro" id="IPR036156">
    <property type="entry name" value="Beta-gal/glucu_dom_sf"/>
</dbReference>
<evidence type="ECO:0000259" key="2">
    <source>
        <dbReference type="Pfam" id="PF00703"/>
    </source>
</evidence>
<dbReference type="InterPro" id="IPR006101">
    <property type="entry name" value="Glyco_hydro_2"/>
</dbReference>
<protein>
    <submittedName>
        <fullName evidence="5">DUF4982 domain-containing protein</fullName>
    </submittedName>
</protein>
<evidence type="ECO:0000259" key="3">
    <source>
        <dbReference type="Pfam" id="PF02836"/>
    </source>
</evidence>
<dbReference type="InterPro" id="IPR006102">
    <property type="entry name" value="Ig-like_GH2"/>
</dbReference>
<evidence type="ECO:0000313" key="5">
    <source>
        <dbReference type="EMBL" id="HJA83560.1"/>
    </source>
</evidence>
<comment type="similarity">
    <text evidence="1">Belongs to the glycosyl hydrolase 2 family.</text>
</comment>
<reference evidence="5" key="2">
    <citation type="submission" date="2021-04" db="EMBL/GenBank/DDBJ databases">
        <authorList>
            <person name="Gilroy R."/>
        </authorList>
    </citation>
    <scope>NUCLEOTIDE SEQUENCE</scope>
    <source>
        <strain evidence="5">ChiHecec1B25-7008</strain>
    </source>
</reference>
<dbReference type="Pfam" id="PF16355">
    <property type="entry name" value="DUF4982"/>
    <property type="match status" value="1"/>
</dbReference>
<dbReference type="GO" id="GO:0004553">
    <property type="term" value="F:hydrolase activity, hydrolyzing O-glycosyl compounds"/>
    <property type="evidence" value="ECO:0007669"/>
    <property type="project" value="InterPro"/>
</dbReference>
<dbReference type="InterPro" id="IPR013783">
    <property type="entry name" value="Ig-like_fold"/>
</dbReference>
<comment type="caution">
    <text evidence="5">The sequence shown here is derived from an EMBL/GenBank/DDBJ whole genome shotgun (WGS) entry which is preliminary data.</text>
</comment>
<dbReference type="Gene3D" id="3.20.20.80">
    <property type="entry name" value="Glycosidases"/>
    <property type="match status" value="1"/>
</dbReference>
<dbReference type="SUPFAM" id="SSF51445">
    <property type="entry name" value="(Trans)glycosidases"/>
    <property type="match status" value="1"/>
</dbReference>
<reference evidence="5" key="1">
    <citation type="journal article" date="2021" name="PeerJ">
        <title>Extensive microbial diversity within the chicken gut microbiome revealed by metagenomics and culture.</title>
        <authorList>
            <person name="Gilroy R."/>
            <person name="Ravi A."/>
            <person name="Getino M."/>
            <person name="Pursley I."/>
            <person name="Horton D.L."/>
            <person name="Alikhan N.F."/>
            <person name="Baker D."/>
            <person name="Gharbi K."/>
            <person name="Hall N."/>
            <person name="Watson M."/>
            <person name="Adriaenssens E.M."/>
            <person name="Foster-Nyarko E."/>
            <person name="Jarju S."/>
            <person name="Secka A."/>
            <person name="Antonio M."/>
            <person name="Oren A."/>
            <person name="Chaudhuri R.R."/>
            <person name="La Ragione R."/>
            <person name="Hildebrand F."/>
            <person name="Pallen M.J."/>
        </authorList>
    </citation>
    <scope>NUCLEOTIDE SEQUENCE</scope>
    <source>
        <strain evidence="5">ChiHecec1B25-7008</strain>
    </source>
</reference>
<sequence length="454" mass="53502">MKFQLWNDGRQIHTSTVTAFTREGRAVAETLVERPHLWDGVRDPHLYRAVVILRRAGREVDRREEEIGFRYYEADADRGFFLNGRPYRLHGVCRHQDRAERLTALQPCDHDEDLDLIQEMGANAVRLAHYPQDKYVYHQMDRRGLVAWAEIPFVNVYVDSPAYRENLEQQLTELILQYYNHPSILMWGLYNEVSPLWQDNPSDMVARLNDLAHRLDSSRPTVGASAIDADFNGFTDWVDFNKYFGWYGNNVYEMGQWLDREHAAHPERKIGISEYGAGGCVFQQTDSLKQSKPFGPWHPENWQTYYHIENWRQLQARPYLWSTFIWNMFDFAVSRRREGYDMGRNDKGLVTYDRKIRKDAFYFYKANWNTEDRFVYLVGKRAVERTQPVTTIQAFSNCGPAELWLNGESLGKATPDEVKVMEWKDVRLREGENRLVLKNKYGEDSCVWRLTVGH</sequence>
<dbReference type="Pfam" id="PF00703">
    <property type="entry name" value="Glyco_hydro_2"/>
    <property type="match status" value="1"/>
</dbReference>
<dbReference type="InterPro" id="IPR006103">
    <property type="entry name" value="Glyco_hydro_2_cat"/>
</dbReference>
<feature type="domain" description="Glycoside hydrolase family 2 catalytic" evidence="3">
    <location>
        <begin position="77"/>
        <end position="365"/>
    </location>
</feature>
<dbReference type="InterPro" id="IPR032311">
    <property type="entry name" value="DUF4982"/>
</dbReference>
<dbReference type="GO" id="GO:0005975">
    <property type="term" value="P:carbohydrate metabolic process"/>
    <property type="evidence" value="ECO:0007669"/>
    <property type="project" value="InterPro"/>
</dbReference>
<dbReference type="InterPro" id="IPR051913">
    <property type="entry name" value="GH2_Domain-Containing"/>
</dbReference>
<organism evidence="5 6">
    <name type="scientific">Candidatus Bacteroides intestinavium</name>
    <dbReference type="NCBI Taxonomy" id="2838469"/>
    <lineage>
        <taxon>Bacteria</taxon>
        <taxon>Pseudomonadati</taxon>
        <taxon>Bacteroidota</taxon>
        <taxon>Bacteroidia</taxon>
        <taxon>Bacteroidales</taxon>
        <taxon>Bacteroidaceae</taxon>
        <taxon>Bacteroides</taxon>
    </lineage>
</organism>
<dbReference type="AlphaFoldDB" id="A0A9D2HQI8"/>
<dbReference type="EMBL" id="DWZE01000071">
    <property type="protein sequence ID" value="HJA83560.1"/>
    <property type="molecule type" value="Genomic_DNA"/>
</dbReference>
<dbReference type="PANTHER" id="PTHR42732:SF1">
    <property type="entry name" value="BETA-MANNOSIDASE"/>
    <property type="match status" value="1"/>
</dbReference>
<dbReference type="Pfam" id="PF02836">
    <property type="entry name" value="Glyco_hydro_2_C"/>
    <property type="match status" value="1"/>
</dbReference>
<accession>A0A9D2HQI8</accession>
<dbReference type="Gene3D" id="2.60.40.10">
    <property type="entry name" value="Immunoglobulins"/>
    <property type="match status" value="2"/>
</dbReference>